<reference evidence="2 4" key="1">
    <citation type="submission" date="2019-03" db="EMBL/GenBank/DDBJ databases">
        <title>Pragia sp. nov. isolated from the gut tract of Carduelis flavirostris.</title>
        <authorList>
            <person name="Ge Y."/>
        </authorList>
    </citation>
    <scope>NUCLEOTIDE SEQUENCE [LARGE SCALE GENOMIC DNA]</scope>
    <source>
        <strain evidence="2 4">CF-458</strain>
    </source>
</reference>
<dbReference type="Proteomes" id="UP000293154">
    <property type="component" value="Chromosome"/>
</dbReference>
<keyword evidence="1" id="KW-0472">Membrane</keyword>
<sequence length="102" mass="11780">MNFTDMNFSFSAMQWLVTAAIGIYSWLMSRQSASGKELLELRTRIIALEEQIRHTPSQNLVNDLHGDMKAIRAEMQGMRETMQPLVKGLDRVNDYLMRSKQS</sequence>
<dbReference type="RefSeq" id="WP_130590747.1">
    <property type="nucleotide sequence ID" value="NZ_CP034752.1"/>
</dbReference>
<evidence type="ECO:0000256" key="1">
    <source>
        <dbReference type="SAM" id="Phobius"/>
    </source>
</evidence>
<gene>
    <name evidence="2" type="ORF">EKN56_04700</name>
    <name evidence="3" type="ORF">EKN56_06395</name>
</gene>
<dbReference type="EMBL" id="CP034752">
    <property type="protein sequence ID" value="QBH96059.1"/>
    <property type="molecule type" value="Genomic_DNA"/>
</dbReference>
<evidence type="ECO:0000313" key="4">
    <source>
        <dbReference type="Proteomes" id="UP000293154"/>
    </source>
</evidence>
<dbReference type="EMBL" id="CP034752">
    <property type="protein sequence ID" value="QBH95760.1"/>
    <property type="molecule type" value="Genomic_DNA"/>
</dbReference>
<keyword evidence="4" id="KW-1185">Reference proteome</keyword>
<proteinExistence type="predicted"/>
<accession>A0A411WHJ1</accession>
<evidence type="ECO:0000313" key="2">
    <source>
        <dbReference type="EMBL" id="QBH95760.1"/>
    </source>
</evidence>
<dbReference type="AlphaFoldDB" id="A0A411WHJ1"/>
<dbReference type="KEGG" id="prag:EKN56_06395"/>
<feature type="transmembrane region" description="Helical" evidence="1">
    <location>
        <begin position="6"/>
        <end position="27"/>
    </location>
</feature>
<dbReference type="KEGG" id="prag:EKN56_04700"/>
<organism evidence="2 4">
    <name type="scientific">Limnobaculum zhutongyuii</name>
    <dbReference type="NCBI Taxonomy" id="2498113"/>
    <lineage>
        <taxon>Bacteria</taxon>
        <taxon>Pseudomonadati</taxon>
        <taxon>Pseudomonadota</taxon>
        <taxon>Gammaproteobacteria</taxon>
        <taxon>Enterobacterales</taxon>
        <taxon>Budviciaceae</taxon>
        <taxon>Limnobaculum</taxon>
    </lineage>
</organism>
<keyword evidence="1" id="KW-1133">Transmembrane helix</keyword>
<name>A0A411WHJ1_9GAMM</name>
<protein>
    <submittedName>
        <fullName evidence="2">DUF2730 domain-containing protein</fullName>
    </submittedName>
</protein>
<dbReference type="OrthoDB" id="6905585at2"/>
<keyword evidence="1" id="KW-0812">Transmembrane</keyword>
<evidence type="ECO:0000313" key="3">
    <source>
        <dbReference type="EMBL" id="QBH96059.1"/>
    </source>
</evidence>